<dbReference type="GO" id="GO:0006633">
    <property type="term" value="P:fatty acid biosynthetic process"/>
    <property type="evidence" value="ECO:0007669"/>
    <property type="project" value="TreeGrafter"/>
</dbReference>
<dbReference type="PRINTS" id="PR00081">
    <property type="entry name" value="GDHRDH"/>
</dbReference>
<reference evidence="3 4" key="1">
    <citation type="journal article" date="2015" name="Fungal Genet. Biol.">
        <title>Evolution of novel wood decay mechanisms in Agaricales revealed by the genome sequences of Fistulina hepatica and Cylindrobasidium torrendii.</title>
        <authorList>
            <person name="Floudas D."/>
            <person name="Held B.W."/>
            <person name="Riley R."/>
            <person name="Nagy L.G."/>
            <person name="Koehler G."/>
            <person name="Ransdell A.S."/>
            <person name="Younus H."/>
            <person name="Chow J."/>
            <person name="Chiniquy J."/>
            <person name="Lipzen A."/>
            <person name="Tritt A."/>
            <person name="Sun H."/>
            <person name="Haridas S."/>
            <person name="LaButti K."/>
            <person name="Ohm R.A."/>
            <person name="Kues U."/>
            <person name="Blanchette R.A."/>
            <person name="Grigoriev I.V."/>
            <person name="Minto R.E."/>
            <person name="Hibbett D.S."/>
        </authorList>
    </citation>
    <scope>NUCLEOTIDE SEQUENCE [LARGE SCALE GENOMIC DNA]</scope>
    <source>
        <strain evidence="3 4">ATCC 64428</strain>
    </source>
</reference>
<sequence>MSPNNPFRNAVVTGAGVGLGNAIARRLAQNGLNVVVNDLPAKKAEIDQMVADIKAAGGKAVPFIGDVTVLKNVEDLVAECVKVYGSLDVMVANAGTATVKPILESSYEDVQALFNTNLQAAWNSYQTAARQMIKQGHGGRIIGAASAVAKKGYPFMSVYSATKFAIRRLTQSAAQEWGAYGITVNAYCPGIVWTPLTESLGASLSAVVRQPDADPREVWAKSCALGRIGDPKDIAGIVSWLASPDSGFIAGQSILVDGGSLFD</sequence>
<dbReference type="PANTHER" id="PTHR42760">
    <property type="entry name" value="SHORT-CHAIN DEHYDROGENASES/REDUCTASES FAMILY MEMBER"/>
    <property type="match status" value="1"/>
</dbReference>
<name>A0A0D7A7S8_9AGAR</name>
<keyword evidence="2" id="KW-0521">NADP</keyword>
<dbReference type="GO" id="GO:0048038">
    <property type="term" value="F:quinone binding"/>
    <property type="evidence" value="ECO:0007669"/>
    <property type="project" value="TreeGrafter"/>
</dbReference>
<protein>
    <submittedName>
        <fullName evidence="3">Acetoin reductase</fullName>
    </submittedName>
</protein>
<dbReference type="Proteomes" id="UP000054144">
    <property type="component" value="Unassembled WGS sequence"/>
</dbReference>
<keyword evidence="4" id="KW-1185">Reference proteome</keyword>
<dbReference type="FunFam" id="3.40.50.720:FF:000084">
    <property type="entry name" value="Short-chain dehydrogenase reductase"/>
    <property type="match status" value="1"/>
</dbReference>
<proteinExistence type="inferred from homology"/>
<evidence type="ECO:0000313" key="3">
    <source>
        <dbReference type="EMBL" id="KIY46843.1"/>
    </source>
</evidence>
<dbReference type="InterPro" id="IPR020904">
    <property type="entry name" value="Sc_DH/Rdtase_CS"/>
</dbReference>
<dbReference type="PROSITE" id="PS00061">
    <property type="entry name" value="ADH_SHORT"/>
    <property type="match status" value="1"/>
</dbReference>
<dbReference type="GO" id="GO:0016616">
    <property type="term" value="F:oxidoreductase activity, acting on the CH-OH group of donors, NAD or NADP as acceptor"/>
    <property type="evidence" value="ECO:0007669"/>
    <property type="project" value="TreeGrafter"/>
</dbReference>
<gene>
    <name evidence="3" type="ORF">FISHEDRAFT_75281</name>
</gene>
<evidence type="ECO:0000256" key="2">
    <source>
        <dbReference type="ARBA" id="ARBA00022857"/>
    </source>
</evidence>
<evidence type="ECO:0000256" key="1">
    <source>
        <dbReference type="ARBA" id="ARBA00006484"/>
    </source>
</evidence>
<dbReference type="SUPFAM" id="SSF51735">
    <property type="entry name" value="NAD(P)-binding Rossmann-fold domains"/>
    <property type="match status" value="1"/>
</dbReference>
<organism evidence="3 4">
    <name type="scientific">Fistulina hepatica ATCC 64428</name>
    <dbReference type="NCBI Taxonomy" id="1128425"/>
    <lineage>
        <taxon>Eukaryota</taxon>
        <taxon>Fungi</taxon>
        <taxon>Dikarya</taxon>
        <taxon>Basidiomycota</taxon>
        <taxon>Agaricomycotina</taxon>
        <taxon>Agaricomycetes</taxon>
        <taxon>Agaricomycetidae</taxon>
        <taxon>Agaricales</taxon>
        <taxon>Fistulinaceae</taxon>
        <taxon>Fistulina</taxon>
    </lineage>
</organism>
<dbReference type="Pfam" id="PF13561">
    <property type="entry name" value="adh_short_C2"/>
    <property type="match status" value="1"/>
</dbReference>
<dbReference type="InterPro" id="IPR036291">
    <property type="entry name" value="NAD(P)-bd_dom_sf"/>
</dbReference>
<dbReference type="OrthoDB" id="498125at2759"/>
<dbReference type="AlphaFoldDB" id="A0A0D7A7S8"/>
<dbReference type="EMBL" id="KN882022">
    <property type="protein sequence ID" value="KIY46843.1"/>
    <property type="molecule type" value="Genomic_DNA"/>
</dbReference>
<evidence type="ECO:0000313" key="4">
    <source>
        <dbReference type="Proteomes" id="UP000054144"/>
    </source>
</evidence>
<dbReference type="Gene3D" id="3.40.50.720">
    <property type="entry name" value="NAD(P)-binding Rossmann-like Domain"/>
    <property type="match status" value="1"/>
</dbReference>
<dbReference type="InterPro" id="IPR002347">
    <property type="entry name" value="SDR_fam"/>
</dbReference>
<dbReference type="PANTHER" id="PTHR42760:SF121">
    <property type="entry name" value="3-OXOACYL-(ACYL-CARRIER-PROTEIN) REDUCTASE"/>
    <property type="match status" value="1"/>
</dbReference>
<dbReference type="PRINTS" id="PR00080">
    <property type="entry name" value="SDRFAMILY"/>
</dbReference>
<comment type="similarity">
    <text evidence="1">Belongs to the short-chain dehydrogenases/reductases (SDR) family.</text>
</comment>
<accession>A0A0D7A7S8</accession>